<sequence length="352" mass="38782">MAPPTDPALQQIAQLDRTSIDFHDQLDNALHGQEYRECVPKLQDDDSVWLVNYLDEALGGPDHSASGKCLHELRTICGNKAILPASYTLADDQINVDSPPFVQGVMHKGTLDGLDVCVKRVWVFAQGNPQATAKIFCQEVVIWKYLEHPNILPLRGVTMNPLQLVSNWMPNGNLSDYIQNNPDADRLGLISNIAEGLRYLHTRNVIHGNLKGLNVLVDDHARARVADFGIAVAARNLNLIRPVTTQPLHALRWSAPEVLKGEDLNKKSDIFSFAMVMIEVFTGAAPFNNVSDLAAGAAIIRGERPTQPAHASFTPDLKALTENCWNDNPDSRPEMSEIAEVLANILHQQGSD</sequence>
<accession>A0ACB6Z002</accession>
<comment type="caution">
    <text evidence="1">The sequence shown here is derived from an EMBL/GenBank/DDBJ whole genome shotgun (WGS) entry which is preliminary data.</text>
</comment>
<dbReference type="Proteomes" id="UP000886501">
    <property type="component" value="Unassembled WGS sequence"/>
</dbReference>
<evidence type="ECO:0000313" key="2">
    <source>
        <dbReference type="Proteomes" id="UP000886501"/>
    </source>
</evidence>
<evidence type="ECO:0000313" key="1">
    <source>
        <dbReference type="EMBL" id="KAF9643029.1"/>
    </source>
</evidence>
<name>A0ACB6Z002_THEGA</name>
<gene>
    <name evidence="1" type="ORF">BDM02DRAFT_1760317</name>
</gene>
<organism evidence="1 2">
    <name type="scientific">Thelephora ganbajun</name>
    <name type="common">Ganba fungus</name>
    <dbReference type="NCBI Taxonomy" id="370292"/>
    <lineage>
        <taxon>Eukaryota</taxon>
        <taxon>Fungi</taxon>
        <taxon>Dikarya</taxon>
        <taxon>Basidiomycota</taxon>
        <taxon>Agaricomycotina</taxon>
        <taxon>Agaricomycetes</taxon>
        <taxon>Thelephorales</taxon>
        <taxon>Thelephoraceae</taxon>
        <taxon>Thelephora</taxon>
    </lineage>
</organism>
<dbReference type="EMBL" id="MU118297">
    <property type="protein sequence ID" value="KAF9643029.1"/>
    <property type="molecule type" value="Genomic_DNA"/>
</dbReference>
<reference evidence="1" key="1">
    <citation type="submission" date="2019-10" db="EMBL/GenBank/DDBJ databases">
        <authorList>
            <consortium name="DOE Joint Genome Institute"/>
            <person name="Kuo A."/>
            <person name="Miyauchi S."/>
            <person name="Kiss E."/>
            <person name="Drula E."/>
            <person name="Kohler A."/>
            <person name="Sanchez-Garcia M."/>
            <person name="Andreopoulos B."/>
            <person name="Barry K.W."/>
            <person name="Bonito G."/>
            <person name="Buee M."/>
            <person name="Carver A."/>
            <person name="Chen C."/>
            <person name="Cichocki N."/>
            <person name="Clum A."/>
            <person name="Culley D."/>
            <person name="Crous P.W."/>
            <person name="Fauchery L."/>
            <person name="Girlanda M."/>
            <person name="Hayes R."/>
            <person name="Keri Z."/>
            <person name="Labutti K."/>
            <person name="Lipzen A."/>
            <person name="Lombard V."/>
            <person name="Magnuson J."/>
            <person name="Maillard F."/>
            <person name="Morin E."/>
            <person name="Murat C."/>
            <person name="Nolan M."/>
            <person name="Ohm R."/>
            <person name="Pangilinan J."/>
            <person name="Pereira M."/>
            <person name="Perotto S."/>
            <person name="Peter M."/>
            <person name="Riley R."/>
            <person name="Sitrit Y."/>
            <person name="Stielow B."/>
            <person name="Szollosi G."/>
            <person name="Zifcakova L."/>
            <person name="Stursova M."/>
            <person name="Spatafora J.W."/>
            <person name="Tedersoo L."/>
            <person name="Vaario L.-M."/>
            <person name="Yamada A."/>
            <person name="Yan M."/>
            <person name="Wang P."/>
            <person name="Xu J."/>
            <person name="Bruns T."/>
            <person name="Baldrian P."/>
            <person name="Vilgalys R."/>
            <person name="Henrissat B."/>
            <person name="Grigoriev I.V."/>
            <person name="Hibbett D."/>
            <person name="Nagy L.G."/>
            <person name="Martin F.M."/>
        </authorList>
    </citation>
    <scope>NUCLEOTIDE SEQUENCE</scope>
    <source>
        <strain evidence="1">P2</strain>
    </source>
</reference>
<keyword evidence="2" id="KW-1185">Reference proteome</keyword>
<protein>
    <submittedName>
        <fullName evidence="1">Kinase-like protein</fullName>
    </submittedName>
</protein>
<reference evidence="1" key="2">
    <citation type="journal article" date="2020" name="Nat. Commun.">
        <title>Large-scale genome sequencing of mycorrhizal fungi provides insights into the early evolution of symbiotic traits.</title>
        <authorList>
            <person name="Miyauchi S."/>
            <person name="Kiss E."/>
            <person name="Kuo A."/>
            <person name="Drula E."/>
            <person name="Kohler A."/>
            <person name="Sanchez-Garcia M."/>
            <person name="Morin E."/>
            <person name="Andreopoulos B."/>
            <person name="Barry K.W."/>
            <person name="Bonito G."/>
            <person name="Buee M."/>
            <person name="Carver A."/>
            <person name="Chen C."/>
            <person name="Cichocki N."/>
            <person name="Clum A."/>
            <person name="Culley D."/>
            <person name="Crous P.W."/>
            <person name="Fauchery L."/>
            <person name="Girlanda M."/>
            <person name="Hayes R.D."/>
            <person name="Keri Z."/>
            <person name="LaButti K."/>
            <person name="Lipzen A."/>
            <person name="Lombard V."/>
            <person name="Magnuson J."/>
            <person name="Maillard F."/>
            <person name="Murat C."/>
            <person name="Nolan M."/>
            <person name="Ohm R.A."/>
            <person name="Pangilinan J."/>
            <person name="Pereira M.F."/>
            <person name="Perotto S."/>
            <person name="Peter M."/>
            <person name="Pfister S."/>
            <person name="Riley R."/>
            <person name="Sitrit Y."/>
            <person name="Stielow J.B."/>
            <person name="Szollosi G."/>
            <person name="Zifcakova L."/>
            <person name="Stursova M."/>
            <person name="Spatafora J.W."/>
            <person name="Tedersoo L."/>
            <person name="Vaario L.M."/>
            <person name="Yamada A."/>
            <person name="Yan M."/>
            <person name="Wang P."/>
            <person name="Xu J."/>
            <person name="Bruns T."/>
            <person name="Baldrian P."/>
            <person name="Vilgalys R."/>
            <person name="Dunand C."/>
            <person name="Henrissat B."/>
            <person name="Grigoriev I.V."/>
            <person name="Hibbett D."/>
            <person name="Nagy L.G."/>
            <person name="Martin F.M."/>
        </authorList>
    </citation>
    <scope>NUCLEOTIDE SEQUENCE</scope>
    <source>
        <strain evidence="1">P2</strain>
    </source>
</reference>
<proteinExistence type="predicted"/>